<dbReference type="Proteomes" id="UP001281761">
    <property type="component" value="Unassembled WGS sequence"/>
</dbReference>
<keyword evidence="2" id="KW-1185">Reference proteome</keyword>
<evidence type="ECO:0000313" key="1">
    <source>
        <dbReference type="EMBL" id="KAK2962006.1"/>
    </source>
</evidence>
<organism evidence="1 2">
    <name type="scientific">Blattamonas nauphoetae</name>
    <dbReference type="NCBI Taxonomy" id="2049346"/>
    <lineage>
        <taxon>Eukaryota</taxon>
        <taxon>Metamonada</taxon>
        <taxon>Preaxostyla</taxon>
        <taxon>Oxymonadida</taxon>
        <taxon>Blattamonas</taxon>
    </lineage>
</organism>
<name>A0ABQ9YE14_9EUKA</name>
<gene>
    <name evidence="1" type="ORF">BLNAU_3062</name>
</gene>
<dbReference type="EMBL" id="JARBJD010000013">
    <property type="protein sequence ID" value="KAK2962006.1"/>
    <property type="molecule type" value="Genomic_DNA"/>
</dbReference>
<protein>
    <submittedName>
        <fullName evidence="1">Uncharacterized protein</fullName>
    </submittedName>
</protein>
<evidence type="ECO:0000313" key="2">
    <source>
        <dbReference type="Proteomes" id="UP001281761"/>
    </source>
</evidence>
<accession>A0ABQ9YE14</accession>
<proteinExistence type="predicted"/>
<sequence>MEDDTAFQSHEPATIQAQTAAADRMFVPEGEPFLNFHQNSGMSDEDETQLSLEDHSTLYCSLVALVKAQYPFDERLEDKAAWFLRYLPKRMDEMDLKLFLFTDLVPSSDGPCSGFVESILTLLSSRHSNVVEATVSFLFQSLDAASLDNQYQIMGTDFVAKVLAALQPDTQPLSGNEGIIQNLVEILPIVALLTLPDTLMELNITTAVDIFNHREMIFQKVVLPSSQFLTFLLTNRHDLNRDLANSFTLTSDVGNALFAHSYERTVCHTSNRQEVSLIVSSSTVFSPINSLRP</sequence>
<comment type="caution">
    <text evidence="1">The sequence shown here is derived from an EMBL/GenBank/DDBJ whole genome shotgun (WGS) entry which is preliminary data.</text>
</comment>
<reference evidence="1 2" key="1">
    <citation type="journal article" date="2022" name="bioRxiv">
        <title>Genomics of Preaxostyla Flagellates Illuminates Evolutionary Transitions and the Path Towards Mitochondrial Loss.</title>
        <authorList>
            <person name="Novak L.V.F."/>
            <person name="Treitli S.C."/>
            <person name="Pyrih J."/>
            <person name="Halakuc P."/>
            <person name="Pipaliya S.V."/>
            <person name="Vacek V."/>
            <person name="Brzon O."/>
            <person name="Soukal P."/>
            <person name="Eme L."/>
            <person name="Dacks J.B."/>
            <person name="Karnkowska A."/>
            <person name="Elias M."/>
            <person name="Hampl V."/>
        </authorList>
    </citation>
    <scope>NUCLEOTIDE SEQUENCE [LARGE SCALE GENOMIC DNA]</scope>
    <source>
        <strain evidence="1">NAU3</strain>
        <tissue evidence="1">Gut</tissue>
    </source>
</reference>